<sequence>TLTLRFFGGIEFRTLHPRGRDPTTRPSPPRPDPALPFPNFRVPSSGGRLTLDVTFNVHQIHLQDESSL</sequence>
<organism evidence="2 4">
    <name type="scientific">Araneus ventricosus</name>
    <name type="common">Orbweaver spider</name>
    <name type="synonym">Epeira ventricosa</name>
    <dbReference type="NCBI Taxonomy" id="182803"/>
    <lineage>
        <taxon>Eukaryota</taxon>
        <taxon>Metazoa</taxon>
        <taxon>Ecdysozoa</taxon>
        <taxon>Arthropoda</taxon>
        <taxon>Chelicerata</taxon>
        <taxon>Arachnida</taxon>
        <taxon>Araneae</taxon>
        <taxon>Araneomorphae</taxon>
        <taxon>Entelegynae</taxon>
        <taxon>Araneoidea</taxon>
        <taxon>Araneidae</taxon>
        <taxon>Araneus</taxon>
    </lineage>
</organism>
<accession>A0A4Y2WIZ4</accession>
<proteinExistence type="predicted"/>
<evidence type="ECO:0000313" key="2">
    <source>
        <dbReference type="EMBL" id="GBO36340.1"/>
    </source>
</evidence>
<evidence type="ECO:0000313" key="4">
    <source>
        <dbReference type="Proteomes" id="UP000499080"/>
    </source>
</evidence>
<dbReference type="AlphaFoldDB" id="A0A4Y2WIZ4"/>
<evidence type="ECO:0000256" key="1">
    <source>
        <dbReference type="SAM" id="MobiDB-lite"/>
    </source>
</evidence>
<feature type="region of interest" description="Disordered" evidence="1">
    <location>
        <begin position="14"/>
        <end position="38"/>
    </location>
</feature>
<dbReference type="EMBL" id="BGPR01060491">
    <property type="protein sequence ID" value="GBO36340.1"/>
    <property type="molecule type" value="Genomic_DNA"/>
</dbReference>
<keyword evidence="4" id="KW-1185">Reference proteome</keyword>
<reference evidence="2 4" key="1">
    <citation type="journal article" date="2019" name="Sci. Rep.">
        <title>Orb-weaving spider Araneus ventricosus genome elucidates the spidroin gene catalogue.</title>
        <authorList>
            <person name="Kono N."/>
            <person name="Nakamura H."/>
            <person name="Ohtoshi R."/>
            <person name="Moran D.A.P."/>
            <person name="Shinohara A."/>
            <person name="Yoshida Y."/>
            <person name="Fujiwara M."/>
            <person name="Mori M."/>
            <person name="Tomita M."/>
            <person name="Arakawa K."/>
        </authorList>
    </citation>
    <scope>NUCLEOTIDE SEQUENCE [LARGE SCALE GENOMIC DNA]</scope>
</reference>
<protein>
    <submittedName>
        <fullName evidence="2">Uncharacterized protein</fullName>
    </submittedName>
</protein>
<dbReference type="EMBL" id="BGPR01060590">
    <property type="protein sequence ID" value="GBO36423.1"/>
    <property type="molecule type" value="Genomic_DNA"/>
</dbReference>
<gene>
    <name evidence="3" type="ORF">AVEN_154212_1</name>
    <name evidence="2" type="ORF">AVEN_79658_1</name>
</gene>
<feature type="compositionally biased region" description="Pro residues" evidence="1">
    <location>
        <begin position="25"/>
        <end position="36"/>
    </location>
</feature>
<evidence type="ECO:0000313" key="3">
    <source>
        <dbReference type="EMBL" id="GBO36423.1"/>
    </source>
</evidence>
<dbReference type="Proteomes" id="UP000499080">
    <property type="component" value="Unassembled WGS sequence"/>
</dbReference>
<name>A0A4Y2WIZ4_ARAVE</name>
<comment type="caution">
    <text evidence="2">The sequence shown here is derived from an EMBL/GenBank/DDBJ whole genome shotgun (WGS) entry which is preliminary data.</text>
</comment>
<feature type="non-terminal residue" evidence="2">
    <location>
        <position position="1"/>
    </location>
</feature>